<dbReference type="InterPro" id="IPR007123">
    <property type="entry name" value="Gelsolin-like_dom"/>
</dbReference>
<dbReference type="InterPro" id="IPR007122">
    <property type="entry name" value="Villin/Gelsolin"/>
</dbReference>
<dbReference type="Pfam" id="PF00626">
    <property type="entry name" value="Gelsolin"/>
    <property type="match status" value="3"/>
</dbReference>
<evidence type="ECO:0000313" key="2">
    <source>
        <dbReference type="EMBL" id="KAJ8023049.1"/>
    </source>
</evidence>
<dbReference type="Proteomes" id="UP001152320">
    <property type="component" value="Chromosome 20"/>
</dbReference>
<dbReference type="InterPro" id="IPR029006">
    <property type="entry name" value="ADF-H/Gelsolin-like_dom_sf"/>
</dbReference>
<keyword evidence="3" id="KW-1185">Reference proteome</keyword>
<accession>A0A9Q0YIX5</accession>
<dbReference type="PRINTS" id="PR00597">
    <property type="entry name" value="GELSOLIN"/>
</dbReference>
<dbReference type="Gene3D" id="3.40.20.10">
    <property type="entry name" value="Severin"/>
    <property type="match status" value="3"/>
</dbReference>
<dbReference type="PANTHER" id="PTHR11977:SF130">
    <property type="entry name" value="SEVERIN"/>
    <property type="match status" value="1"/>
</dbReference>
<dbReference type="GO" id="GO:0051015">
    <property type="term" value="F:actin filament binding"/>
    <property type="evidence" value="ECO:0007669"/>
    <property type="project" value="InterPro"/>
</dbReference>
<dbReference type="GO" id="GO:0008154">
    <property type="term" value="P:actin polymerization or depolymerization"/>
    <property type="evidence" value="ECO:0007669"/>
    <property type="project" value="TreeGrafter"/>
</dbReference>
<dbReference type="GO" id="GO:0015629">
    <property type="term" value="C:actin cytoskeleton"/>
    <property type="evidence" value="ECO:0007669"/>
    <property type="project" value="TreeGrafter"/>
</dbReference>
<dbReference type="EMBL" id="JAIZAY010000020">
    <property type="protein sequence ID" value="KAJ8023049.1"/>
    <property type="molecule type" value="Genomic_DNA"/>
</dbReference>
<sequence length="373" mass="42561">MSETTGFVKAKKYDWKDSNLALFGSDTEKSVKKESAQHELAWKNAGSKVGVQVWRIKKFKVVHWPKEDYGSFYNGDSYIVLNTYKKKESDSEELFHDVHFWIGQYSTQDEYGTAAYKTVELDHFLDDKPVQHREVMNHESELFKTYFHTFSTMEGGADSGFRHVGPKEYKPRLLHFRGKSRTKIIVKERPLSRRCLDEDGVFILDNGLDIYQWNGSKSSKDERIRAMQYISNLKAERGRAISETLDSQFANAKHKFFQLLPEVPVDEEDEADVTDDSKPTLFRLSNSGGNLSFTGVASGELPLPRDKLDSGDVFVADTVSECFVWIGKGADEKERQNAMSYAHAYLQKTKHPLIPITCVSEGRESEAFFVAVA</sequence>
<dbReference type="SUPFAM" id="SSF55753">
    <property type="entry name" value="Actin depolymerizing proteins"/>
    <property type="match status" value="3"/>
</dbReference>
<dbReference type="PANTHER" id="PTHR11977">
    <property type="entry name" value="VILLIN"/>
    <property type="match status" value="1"/>
</dbReference>
<dbReference type="GO" id="GO:0005737">
    <property type="term" value="C:cytoplasm"/>
    <property type="evidence" value="ECO:0007669"/>
    <property type="project" value="TreeGrafter"/>
</dbReference>
<feature type="domain" description="Gelsolin-like" evidence="1">
    <location>
        <begin position="65"/>
        <end position="143"/>
    </location>
</feature>
<organism evidence="2 3">
    <name type="scientific">Holothuria leucospilota</name>
    <name type="common">Black long sea cucumber</name>
    <name type="synonym">Mertensiothuria leucospilota</name>
    <dbReference type="NCBI Taxonomy" id="206669"/>
    <lineage>
        <taxon>Eukaryota</taxon>
        <taxon>Metazoa</taxon>
        <taxon>Echinodermata</taxon>
        <taxon>Eleutherozoa</taxon>
        <taxon>Echinozoa</taxon>
        <taxon>Holothuroidea</taxon>
        <taxon>Aspidochirotacea</taxon>
        <taxon>Aspidochirotida</taxon>
        <taxon>Holothuriidae</taxon>
        <taxon>Holothuria</taxon>
    </lineage>
</organism>
<dbReference type="SMART" id="SM00262">
    <property type="entry name" value="GEL"/>
    <property type="match status" value="3"/>
</dbReference>
<dbReference type="OrthoDB" id="6375767at2759"/>
<gene>
    <name evidence="2" type="ORF">HOLleu_38121</name>
</gene>
<dbReference type="AlphaFoldDB" id="A0A9Q0YIX5"/>
<proteinExistence type="predicted"/>
<feature type="domain" description="Gelsolin-like" evidence="1">
    <location>
        <begin position="302"/>
        <end position="368"/>
    </location>
</feature>
<comment type="caution">
    <text evidence="2">The sequence shown here is derived from an EMBL/GenBank/DDBJ whole genome shotgun (WGS) entry which is preliminary data.</text>
</comment>
<evidence type="ECO:0000313" key="3">
    <source>
        <dbReference type="Proteomes" id="UP001152320"/>
    </source>
</evidence>
<protein>
    <submittedName>
        <fullName evidence="2">Gelsolin-like protein 2</fullName>
    </submittedName>
</protein>
<evidence type="ECO:0000259" key="1">
    <source>
        <dbReference type="Pfam" id="PF00626"/>
    </source>
</evidence>
<name>A0A9Q0YIX5_HOLLE</name>
<reference evidence="2" key="1">
    <citation type="submission" date="2021-10" db="EMBL/GenBank/DDBJ databases">
        <title>Tropical sea cucumber genome reveals ecological adaptation and Cuvierian tubules defense mechanism.</title>
        <authorList>
            <person name="Chen T."/>
        </authorList>
    </citation>
    <scope>NUCLEOTIDE SEQUENCE</scope>
    <source>
        <strain evidence="2">Nanhai2018</strain>
        <tissue evidence="2">Muscle</tissue>
    </source>
</reference>
<dbReference type="CDD" id="cd11290">
    <property type="entry name" value="gelsolin_S1_like"/>
    <property type="match status" value="1"/>
</dbReference>
<feature type="domain" description="Gelsolin-like" evidence="1">
    <location>
        <begin position="185"/>
        <end position="237"/>
    </location>
</feature>